<comment type="similarity">
    <text evidence="3">Belongs to the AB hydrolase superfamily. MenH family.</text>
</comment>
<dbReference type="InterPro" id="IPR022485">
    <property type="entry name" value="SHCHC_synthase_MenH"/>
</dbReference>
<dbReference type="PRINTS" id="PR00111">
    <property type="entry name" value="ABHYDROLASE"/>
</dbReference>
<proteinExistence type="inferred from homology"/>
<protein>
    <recommendedName>
        <fullName evidence="3">Putative 2-succinyl-6-hydroxy-2,4-cyclohexadiene-1-carboxylate synthase</fullName>
        <shortName evidence="3">SHCHC synthase</shortName>
        <ecNumber evidence="3">4.2.99.20</ecNumber>
    </recommendedName>
</protein>
<evidence type="ECO:0000256" key="2">
    <source>
        <dbReference type="ARBA" id="ARBA00023239"/>
    </source>
</evidence>
<dbReference type="EC" id="4.2.99.20" evidence="3"/>
<dbReference type="Gene3D" id="3.40.50.1820">
    <property type="entry name" value="alpha/beta hydrolase"/>
    <property type="match status" value="1"/>
</dbReference>
<dbReference type="HAMAP" id="MF_01660">
    <property type="entry name" value="MenH"/>
    <property type="match status" value="1"/>
</dbReference>
<keyword evidence="2 3" id="KW-0456">Lyase</keyword>
<dbReference type="SUPFAM" id="SSF53474">
    <property type="entry name" value="alpha/beta-Hydrolases"/>
    <property type="match status" value="1"/>
</dbReference>
<dbReference type="PANTHER" id="PTHR42916:SF1">
    <property type="entry name" value="PROTEIN PHYLLO, CHLOROPLASTIC"/>
    <property type="match status" value="1"/>
</dbReference>
<dbReference type="NCBIfam" id="TIGR03695">
    <property type="entry name" value="menH_SHCHC"/>
    <property type="match status" value="1"/>
</dbReference>
<evidence type="ECO:0000313" key="6">
    <source>
        <dbReference type="Proteomes" id="UP001595752"/>
    </source>
</evidence>
<feature type="domain" description="AB hydrolase-1" evidence="4">
    <location>
        <begin position="20"/>
        <end position="253"/>
    </location>
</feature>
<comment type="caution">
    <text evidence="5">The sequence shown here is derived from an EMBL/GenBank/DDBJ whole genome shotgun (WGS) entry which is preliminary data.</text>
</comment>
<reference evidence="6" key="1">
    <citation type="journal article" date="2019" name="Int. J. Syst. Evol. Microbiol.">
        <title>The Global Catalogue of Microorganisms (GCM) 10K type strain sequencing project: providing services to taxonomists for standard genome sequencing and annotation.</title>
        <authorList>
            <consortium name="The Broad Institute Genomics Platform"/>
            <consortium name="The Broad Institute Genome Sequencing Center for Infectious Disease"/>
            <person name="Wu L."/>
            <person name="Ma J."/>
        </authorList>
    </citation>
    <scope>NUCLEOTIDE SEQUENCE [LARGE SCALE GENOMIC DNA]</scope>
    <source>
        <strain evidence="6">CCUG 61889</strain>
    </source>
</reference>
<comment type="catalytic activity">
    <reaction evidence="3">
        <text>5-enolpyruvoyl-6-hydroxy-2-succinyl-cyclohex-3-ene-1-carboxylate = (1R,6R)-6-hydroxy-2-succinyl-cyclohexa-2,4-diene-1-carboxylate + pyruvate</text>
        <dbReference type="Rhea" id="RHEA:25597"/>
        <dbReference type="ChEBI" id="CHEBI:15361"/>
        <dbReference type="ChEBI" id="CHEBI:58689"/>
        <dbReference type="ChEBI" id="CHEBI:58818"/>
        <dbReference type="EC" id="4.2.99.20"/>
    </reaction>
</comment>
<evidence type="ECO:0000313" key="5">
    <source>
        <dbReference type="EMBL" id="MFC3884716.1"/>
    </source>
</evidence>
<dbReference type="RefSeq" id="WP_377916458.1">
    <property type="nucleotide sequence ID" value="NZ_JBHRZT010000059.1"/>
</dbReference>
<keyword evidence="6" id="KW-1185">Reference proteome</keyword>
<dbReference type="InterPro" id="IPR029058">
    <property type="entry name" value="AB_hydrolase_fold"/>
</dbReference>
<dbReference type="GO" id="GO:0070205">
    <property type="term" value="F:2-succinyl-6-hydroxy-2,4-cyclohexadiene-1-carboxylate synthase activity"/>
    <property type="evidence" value="ECO:0007669"/>
    <property type="project" value="UniProtKB-EC"/>
</dbReference>
<comment type="subunit">
    <text evidence="3">Monomer.</text>
</comment>
<evidence type="ECO:0000256" key="1">
    <source>
        <dbReference type="ARBA" id="ARBA00022428"/>
    </source>
</evidence>
<evidence type="ECO:0000259" key="4">
    <source>
        <dbReference type="Pfam" id="PF00561"/>
    </source>
</evidence>
<comment type="function">
    <text evidence="3">Catalyzes a proton abstraction reaction that results in 2,5-elimination of pyruvate from 2-succinyl-5-enolpyruvyl-6-hydroxy-3-cyclohexene-1-carboxylate (SEPHCHC) and the formation of 2-succinyl-6-hydroxy-2,4-cyclohexadiene-1-carboxylate (SHCHC).</text>
</comment>
<dbReference type="Pfam" id="PF00561">
    <property type="entry name" value="Abhydrolase_1"/>
    <property type="match status" value="1"/>
</dbReference>
<dbReference type="EMBL" id="JBHRZT010000059">
    <property type="protein sequence ID" value="MFC3884716.1"/>
    <property type="molecule type" value="Genomic_DNA"/>
</dbReference>
<sequence>MKFVIHDVSYHVYISGEGSPLLLLHGFTGSKETWEPFYGEWEKTGQLISLDIIGHGETSSPQDVTRYGMESVVQDLRLLLDELHIEQINVLGYSMGGRLALSFAAMFPERVGKLILESASPGLKTVQERERRKQQDDALAQQILDNGISWFVDKWGNIPLFESQKQLPSGVQQSMREQRLKNDPIGLANSLRGMGTGMQPSWWGKLPFLQMPTLLVTGEWDEKFCRIAREMENLMPHAKHETILNAGHAIHVEQREIFGKIVSGFLANEKG</sequence>
<dbReference type="Proteomes" id="UP001595752">
    <property type="component" value="Unassembled WGS sequence"/>
</dbReference>
<comment type="pathway">
    <text evidence="3">Quinol/quinone metabolism; menaquinone biosynthesis.</text>
</comment>
<evidence type="ECO:0000256" key="3">
    <source>
        <dbReference type="HAMAP-Rule" id="MF_01660"/>
    </source>
</evidence>
<organism evidence="5 6">
    <name type="scientific">Bacillus songklensis</name>
    <dbReference type="NCBI Taxonomy" id="1069116"/>
    <lineage>
        <taxon>Bacteria</taxon>
        <taxon>Bacillati</taxon>
        <taxon>Bacillota</taxon>
        <taxon>Bacilli</taxon>
        <taxon>Bacillales</taxon>
        <taxon>Bacillaceae</taxon>
        <taxon>Bacillus</taxon>
    </lineage>
</organism>
<gene>
    <name evidence="3 5" type="primary">menH</name>
    <name evidence="5" type="ORF">ACFOU2_15030</name>
</gene>
<keyword evidence="1 3" id="KW-0474">Menaquinone biosynthesis</keyword>
<name>A0ABV8B5X1_9BACI</name>
<dbReference type="PANTHER" id="PTHR42916">
    <property type="entry name" value="2-SUCCINYL-5-ENOLPYRUVYL-6-HYDROXY-3-CYCLOHEXENE-1-CARBOXYLATE SYNTHASE"/>
    <property type="match status" value="1"/>
</dbReference>
<dbReference type="InterPro" id="IPR000073">
    <property type="entry name" value="AB_hydrolase_1"/>
</dbReference>
<accession>A0ABV8B5X1</accession>
<comment type="pathway">
    <text evidence="3">Quinol/quinone metabolism; 1,4-dihydroxy-2-naphthoate biosynthesis; 1,4-dihydroxy-2-naphthoate from chorismate: step 3/7.</text>
</comment>